<evidence type="ECO:0000256" key="3">
    <source>
        <dbReference type="ARBA" id="ARBA00022723"/>
    </source>
</evidence>
<feature type="domain" description="Peptidase M13 N-terminal" evidence="10">
    <location>
        <begin position="159"/>
        <end position="545"/>
    </location>
</feature>
<dbReference type="PANTHER" id="PTHR11733">
    <property type="entry name" value="ZINC METALLOPROTEASE FAMILY M13 NEPRILYSIN-RELATED"/>
    <property type="match status" value="1"/>
</dbReference>
<evidence type="ECO:0000256" key="7">
    <source>
        <dbReference type="SAM" id="MobiDB-lite"/>
    </source>
</evidence>
<name>A0A8B8CKW4_CRAVI</name>
<gene>
    <name evidence="12" type="primary">LOC111120052</name>
</gene>
<evidence type="ECO:0000256" key="5">
    <source>
        <dbReference type="ARBA" id="ARBA00022833"/>
    </source>
</evidence>
<reference evidence="12" key="1">
    <citation type="submission" date="2025-08" db="UniProtKB">
        <authorList>
            <consortium name="RefSeq"/>
        </authorList>
    </citation>
    <scope>IDENTIFICATION</scope>
    <source>
        <tissue evidence="12">Whole sample</tissue>
    </source>
</reference>
<keyword evidence="8" id="KW-0812">Transmembrane</keyword>
<dbReference type="InterPro" id="IPR024079">
    <property type="entry name" value="MetalloPept_cat_dom_sf"/>
</dbReference>
<evidence type="ECO:0000256" key="2">
    <source>
        <dbReference type="ARBA" id="ARBA00022670"/>
    </source>
</evidence>
<dbReference type="GO" id="GO:0005886">
    <property type="term" value="C:plasma membrane"/>
    <property type="evidence" value="ECO:0007669"/>
    <property type="project" value="TreeGrafter"/>
</dbReference>
<evidence type="ECO:0000259" key="10">
    <source>
        <dbReference type="Pfam" id="PF05649"/>
    </source>
</evidence>
<keyword evidence="2" id="KW-0645">Protease</keyword>
<keyword evidence="3" id="KW-0479">Metal-binding</keyword>
<evidence type="ECO:0000259" key="9">
    <source>
        <dbReference type="Pfam" id="PF01431"/>
    </source>
</evidence>
<evidence type="ECO:0000256" key="6">
    <source>
        <dbReference type="ARBA" id="ARBA00023049"/>
    </source>
</evidence>
<dbReference type="AlphaFoldDB" id="A0A8B8CKW4"/>
<dbReference type="RefSeq" id="XP_022316405.1">
    <property type="nucleotide sequence ID" value="XM_022460697.1"/>
</dbReference>
<dbReference type="InterPro" id="IPR008753">
    <property type="entry name" value="Peptidase_M13_N"/>
</dbReference>
<proteinExistence type="predicted"/>
<dbReference type="Pfam" id="PF01431">
    <property type="entry name" value="Peptidase_M13"/>
    <property type="match status" value="1"/>
</dbReference>
<comment type="cofactor">
    <cofactor evidence="1">
        <name>Zn(2+)</name>
        <dbReference type="ChEBI" id="CHEBI:29105"/>
    </cofactor>
</comment>
<dbReference type="Gene3D" id="1.10.1380.10">
    <property type="entry name" value="Neutral endopeptidase , domain2"/>
    <property type="match status" value="1"/>
</dbReference>
<dbReference type="GeneID" id="111120052"/>
<dbReference type="PROSITE" id="PS51885">
    <property type="entry name" value="NEPRILYSIN"/>
    <property type="match status" value="1"/>
</dbReference>
<organism evidence="11 12">
    <name type="scientific">Crassostrea virginica</name>
    <name type="common">Eastern oyster</name>
    <dbReference type="NCBI Taxonomy" id="6565"/>
    <lineage>
        <taxon>Eukaryota</taxon>
        <taxon>Metazoa</taxon>
        <taxon>Spiralia</taxon>
        <taxon>Lophotrochozoa</taxon>
        <taxon>Mollusca</taxon>
        <taxon>Bivalvia</taxon>
        <taxon>Autobranchia</taxon>
        <taxon>Pteriomorphia</taxon>
        <taxon>Ostreida</taxon>
        <taxon>Ostreoidea</taxon>
        <taxon>Ostreidae</taxon>
        <taxon>Crassostrea</taxon>
    </lineage>
</organism>
<evidence type="ECO:0000256" key="1">
    <source>
        <dbReference type="ARBA" id="ARBA00001947"/>
    </source>
</evidence>
<accession>A0A8B8CKW4</accession>
<keyword evidence="5" id="KW-0862">Zinc</keyword>
<evidence type="ECO:0000313" key="11">
    <source>
        <dbReference type="Proteomes" id="UP000694844"/>
    </source>
</evidence>
<keyword evidence="8" id="KW-0472">Membrane</keyword>
<dbReference type="GO" id="GO:0004222">
    <property type="term" value="F:metalloendopeptidase activity"/>
    <property type="evidence" value="ECO:0007669"/>
    <property type="project" value="InterPro"/>
</dbReference>
<keyword evidence="8" id="KW-1133">Transmembrane helix</keyword>
<dbReference type="InterPro" id="IPR000718">
    <property type="entry name" value="Peptidase_M13"/>
</dbReference>
<dbReference type="InterPro" id="IPR042089">
    <property type="entry name" value="Peptidase_M13_dom_2"/>
</dbReference>
<keyword evidence="11" id="KW-1185">Reference proteome</keyword>
<dbReference type="OrthoDB" id="6061414at2759"/>
<dbReference type="SUPFAM" id="SSF55486">
    <property type="entry name" value="Metalloproteases ('zincins'), catalytic domain"/>
    <property type="match status" value="1"/>
</dbReference>
<dbReference type="Pfam" id="PF05649">
    <property type="entry name" value="Peptidase_M13_N"/>
    <property type="match status" value="1"/>
</dbReference>
<feature type="transmembrane region" description="Helical" evidence="8">
    <location>
        <begin position="75"/>
        <end position="97"/>
    </location>
</feature>
<dbReference type="PANTHER" id="PTHR11733:SF241">
    <property type="entry name" value="GH26575P-RELATED"/>
    <property type="match status" value="1"/>
</dbReference>
<protein>
    <submittedName>
        <fullName evidence="12">Neprilysin-2-like</fullName>
    </submittedName>
</protein>
<feature type="region of interest" description="Disordered" evidence="7">
    <location>
        <begin position="39"/>
        <end position="64"/>
    </location>
</feature>
<dbReference type="Proteomes" id="UP000694844">
    <property type="component" value="Chromosome 2"/>
</dbReference>
<sequence length="813" mass="93222">MTLTMSVESPDSGKYVVYTVTSDENSTDIEDGHVNFKDTEMDSLNSKPSPSHRPLRSFSSDSSKWSPYWTTREKCCCLCNIAFVLATSVLIFFVVYLTKKGADNRSWDSNYTWNPSGTYFVSTLTPESPDHNSQKICYTPGCISLAVEVRSRMNTSADPCKDFYEYACGGYQPPLTWNTPRVREVPDETTSLYRALMIDKLSSSVNQQDTPGRKLAKTAFQSCVTTPDRNIQLYFEKLVDSFERDPVDAGTGPDHSLTRLLAHAVKYYGVSPLFKVMRFEKDKFAIINRFSEQRILDLSKSDFKISSFQHLSPRDFYYLTPRDPKIVAYRNYVKKIMQLVFGNGNSSFSVVYLRLTLNEILDFEMRLNQAMFAPSAVSTVTSIENCTQKYTVGELIRSYSGYRIDWRLFFSILLDRNISDNLEICYSDISYDVTDILYETQINTIKNFIKFHIILNSDIMFAHRILIHPFSGGNVNSVNRNSKEESCLDCLQNVLPISSIFHSEDDTFFNNNASIAFSELKKSLIKIIDNMYWIPFKQRRALIAHANEAGILYTTESKYGIYSDYVYSLLLNNTDFFPIVFGAIRQKYQYQMDGHIITPLFINTISYYNDWMQYIVLSPIANRRPTFYHFSSNALLFGSTGAFIAQLVARVFDIDVILSHYLNGIIEQEVVFTFAHHFQCLVETFTKYTITSVDGSIQQANGALTKGENFRDMLALHIAYDAFLSNINWKDKYQLPALELTENQLFFVSLTQTYCERVNPRGIEEFYINEGNTVTLPRKLRVKGMLSNFGRFSEAFNCPVGSSMNPVDKCVMF</sequence>
<dbReference type="GO" id="GO:0016485">
    <property type="term" value="P:protein processing"/>
    <property type="evidence" value="ECO:0007669"/>
    <property type="project" value="TreeGrafter"/>
</dbReference>
<dbReference type="Gene3D" id="3.40.390.10">
    <property type="entry name" value="Collagenase (Catalytic Domain)"/>
    <property type="match status" value="1"/>
</dbReference>
<dbReference type="KEGG" id="cvn:111120052"/>
<evidence type="ECO:0000256" key="4">
    <source>
        <dbReference type="ARBA" id="ARBA00022801"/>
    </source>
</evidence>
<dbReference type="GO" id="GO:0046872">
    <property type="term" value="F:metal ion binding"/>
    <property type="evidence" value="ECO:0007669"/>
    <property type="project" value="UniProtKB-KW"/>
</dbReference>
<keyword evidence="6" id="KW-0482">Metalloprotease</keyword>
<dbReference type="InterPro" id="IPR018497">
    <property type="entry name" value="Peptidase_M13_C"/>
</dbReference>
<feature type="domain" description="Peptidase M13 C-terminal" evidence="9">
    <location>
        <begin position="606"/>
        <end position="810"/>
    </location>
</feature>
<evidence type="ECO:0000313" key="12">
    <source>
        <dbReference type="RefSeq" id="XP_022316405.1"/>
    </source>
</evidence>
<keyword evidence="4" id="KW-0378">Hydrolase</keyword>
<evidence type="ECO:0000256" key="8">
    <source>
        <dbReference type="SAM" id="Phobius"/>
    </source>
</evidence>